<evidence type="ECO:0000313" key="2">
    <source>
        <dbReference type="Proteomes" id="UP001428341"/>
    </source>
</evidence>
<dbReference type="AlphaFoldDB" id="A0AAP0QYJ7"/>
<dbReference type="EMBL" id="JBCGBO010000002">
    <property type="protein sequence ID" value="KAK9223483.1"/>
    <property type="molecule type" value="Genomic_DNA"/>
</dbReference>
<accession>A0AAP0QYJ7</accession>
<dbReference type="Proteomes" id="UP001428341">
    <property type="component" value="Unassembled WGS sequence"/>
</dbReference>
<evidence type="ECO:0000313" key="1">
    <source>
        <dbReference type="EMBL" id="KAK9223483.1"/>
    </source>
</evidence>
<organism evidence="1 2">
    <name type="scientific">Citrus x changshan-huyou</name>
    <dbReference type="NCBI Taxonomy" id="2935761"/>
    <lineage>
        <taxon>Eukaryota</taxon>
        <taxon>Viridiplantae</taxon>
        <taxon>Streptophyta</taxon>
        <taxon>Embryophyta</taxon>
        <taxon>Tracheophyta</taxon>
        <taxon>Spermatophyta</taxon>
        <taxon>Magnoliopsida</taxon>
        <taxon>eudicotyledons</taxon>
        <taxon>Gunneridae</taxon>
        <taxon>Pentapetalae</taxon>
        <taxon>rosids</taxon>
        <taxon>malvids</taxon>
        <taxon>Sapindales</taxon>
        <taxon>Rutaceae</taxon>
        <taxon>Aurantioideae</taxon>
        <taxon>Citrus</taxon>
    </lineage>
</organism>
<reference evidence="1 2" key="1">
    <citation type="submission" date="2024-05" db="EMBL/GenBank/DDBJ databases">
        <title>Haplotype-resolved chromosome-level genome assembly of Huyou (Citrus changshanensis).</title>
        <authorList>
            <person name="Miao C."/>
            <person name="Chen W."/>
            <person name="Wu Y."/>
            <person name="Wang L."/>
            <person name="Zhao S."/>
            <person name="Grierson D."/>
            <person name="Xu C."/>
            <person name="Chen K."/>
        </authorList>
    </citation>
    <scope>NUCLEOTIDE SEQUENCE [LARGE SCALE GENOMIC DNA]</scope>
    <source>
        <strain evidence="1">01-14</strain>
        <tissue evidence="1">Leaf</tissue>
    </source>
</reference>
<protein>
    <submittedName>
        <fullName evidence="1">Uncharacterized protein</fullName>
    </submittedName>
</protein>
<name>A0AAP0QYJ7_9ROSI</name>
<proteinExistence type="predicted"/>
<comment type="caution">
    <text evidence="1">The sequence shown here is derived from an EMBL/GenBank/DDBJ whole genome shotgun (WGS) entry which is preliminary data.</text>
</comment>
<gene>
    <name evidence="1" type="ORF">WN944_011927</name>
</gene>
<sequence>MSLSVESVANLRMEKGRITSYRKVNPHKVTYMVVRMKLNVRKLNATLSPFAISLFLGDYLGGSW</sequence>
<keyword evidence="2" id="KW-1185">Reference proteome</keyword>